<dbReference type="CDD" id="cd00093">
    <property type="entry name" value="HTH_XRE"/>
    <property type="match status" value="1"/>
</dbReference>
<feature type="transmembrane region" description="Helical" evidence="2">
    <location>
        <begin position="163"/>
        <end position="185"/>
    </location>
</feature>
<dbReference type="GO" id="GO:0003677">
    <property type="term" value="F:DNA binding"/>
    <property type="evidence" value="ECO:0007669"/>
    <property type="project" value="UniProtKB-KW"/>
</dbReference>
<evidence type="ECO:0000259" key="3">
    <source>
        <dbReference type="PROSITE" id="PS50943"/>
    </source>
</evidence>
<keyword evidence="1" id="KW-0238">DNA-binding</keyword>
<feature type="domain" description="HTH cro/C1-type" evidence="3">
    <location>
        <begin position="7"/>
        <end position="61"/>
    </location>
</feature>
<evidence type="ECO:0000313" key="5">
    <source>
        <dbReference type="EMBL" id="OTO08794.1"/>
    </source>
</evidence>
<evidence type="ECO:0000313" key="4">
    <source>
        <dbReference type="EMBL" id="MEI5994321.1"/>
    </source>
</evidence>
<feature type="transmembrane region" description="Helical" evidence="2">
    <location>
        <begin position="77"/>
        <end position="101"/>
    </location>
</feature>
<dbReference type="Proteomes" id="UP000195139">
    <property type="component" value="Unassembled WGS sequence"/>
</dbReference>
<dbReference type="OrthoDB" id="4427456at2"/>
<keyword evidence="6" id="KW-1185">Reference proteome</keyword>
<keyword evidence="2" id="KW-1133">Transmembrane helix</keyword>
<dbReference type="AlphaFoldDB" id="A0A242CEW0"/>
<dbReference type="EMBL" id="NGLE02000001">
    <property type="protein sequence ID" value="MEI5994321.1"/>
    <property type="molecule type" value="Genomic_DNA"/>
</dbReference>
<feature type="transmembrane region" description="Helical" evidence="2">
    <location>
        <begin position="192"/>
        <end position="215"/>
    </location>
</feature>
<proteinExistence type="predicted"/>
<dbReference type="EMBL" id="NGLE01000002">
    <property type="protein sequence ID" value="OTO08794.1"/>
    <property type="molecule type" value="Genomic_DNA"/>
</dbReference>
<feature type="transmembrane region" description="Helical" evidence="2">
    <location>
        <begin position="227"/>
        <end position="249"/>
    </location>
</feature>
<feature type="transmembrane region" description="Helical" evidence="2">
    <location>
        <begin position="107"/>
        <end position="126"/>
    </location>
</feature>
<dbReference type="STRING" id="1834181.A5880_001794"/>
<dbReference type="PANTHER" id="PTHR46558">
    <property type="entry name" value="TRACRIPTIONAL REGULATORY PROTEIN-RELATED-RELATED"/>
    <property type="match status" value="1"/>
</dbReference>
<protein>
    <recommendedName>
        <fullName evidence="3">HTH cro/C1-type domain-containing protein</fullName>
    </recommendedName>
</protein>
<evidence type="ECO:0000313" key="6">
    <source>
        <dbReference type="Proteomes" id="UP000195139"/>
    </source>
</evidence>
<keyword evidence="2" id="KW-0472">Membrane</keyword>
<dbReference type="SUPFAM" id="SSF47413">
    <property type="entry name" value="lambda repressor-like DNA-binding domains"/>
    <property type="match status" value="1"/>
</dbReference>
<gene>
    <name evidence="5" type="ORF">A5880_001794</name>
    <name evidence="4" type="ORF">A5880_001879</name>
</gene>
<sequence length="265" mass="29824">MNIGKALKERRQKLNLTQQELAEKMHVSRQTISNWEVGRSYPDIESLIQLSDLFSISLDKLIKGDREMVTSLKKRSILEMLFVVILSLLMVSSVICLIIDVSINMRLSWSLVVVSSCIFGASLMSVMRYAQKEKLIKFGLTLSVLVMPLLFTIQKSVSVTNWFSYFGISISLISLGIFWALLLLWRFTTIKLWGLMTIAAVLSIGGNYLILVLTGEVTSMADVSTRFITSGLAGSIWAFVSILFGLLNLDKGAVDEWLFEHVRKK</sequence>
<dbReference type="InterPro" id="IPR010982">
    <property type="entry name" value="Lambda_DNA-bd_dom_sf"/>
</dbReference>
<evidence type="ECO:0000256" key="1">
    <source>
        <dbReference type="ARBA" id="ARBA00023125"/>
    </source>
</evidence>
<reference evidence="4 6" key="2">
    <citation type="submission" date="2018-07" db="EMBL/GenBank/DDBJ databases">
        <title>The Genome Sequence of Enterococcus sp. DIV0659b.</title>
        <authorList>
            <consortium name="The Broad Institute Genomics Platform"/>
            <consortium name="The Broad Institute Genomic Center for Infectious Diseases"/>
            <person name="Earl A."/>
            <person name="Manson A."/>
            <person name="Schwartman J."/>
            <person name="Gilmore M."/>
            <person name="Abouelleil A."/>
            <person name="Cao P."/>
            <person name="Chapman S."/>
            <person name="Cusick C."/>
            <person name="Shea T."/>
            <person name="Young S."/>
            <person name="Neafsey D."/>
            <person name="Nusbaum C."/>
            <person name="Birren B."/>
        </authorList>
    </citation>
    <scope>NUCLEOTIDE SEQUENCE [LARGE SCALE GENOMIC DNA]</scope>
    <source>
        <strain evidence="4 6">4G2_DIV0659</strain>
    </source>
</reference>
<dbReference type="RefSeq" id="WP_086330707.1">
    <property type="nucleotide sequence ID" value="NZ_NGLE02000001.1"/>
</dbReference>
<keyword evidence="2" id="KW-0812">Transmembrane</keyword>
<name>A0A242CEW0_9ENTE</name>
<comment type="caution">
    <text evidence="5">The sequence shown here is derived from an EMBL/GenBank/DDBJ whole genome shotgun (WGS) entry which is preliminary data.</text>
</comment>
<accession>A0A242CEW0</accession>
<dbReference type="InterPro" id="IPR001387">
    <property type="entry name" value="Cro/C1-type_HTH"/>
</dbReference>
<dbReference type="SMART" id="SM00530">
    <property type="entry name" value="HTH_XRE"/>
    <property type="match status" value="1"/>
</dbReference>
<dbReference type="PROSITE" id="PS50943">
    <property type="entry name" value="HTH_CROC1"/>
    <property type="match status" value="1"/>
</dbReference>
<evidence type="ECO:0000256" key="2">
    <source>
        <dbReference type="SAM" id="Phobius"/>
    </source>
</evidence>
<reference evidence="5" key="1">
    <citation type="submission" date="2017-05" db="EMBL/GenBank/DDBJ databases">
        <title>The Genome Sequence of Enterococcus sp. 4G2_DIV0659.</title>
        <authorList>
            <consortium name="The Broad Institute Genomics Platform"/>
            <consortium name="The Broad Institute Genomic Center for Infectious Diseases"/>
            <person name="Earl A."/>
            <person name="Manson A."/>
            <person name="Schwartman J."/>
            <person name="Gilmore M."/>
            <person name="Abouelleil A."/>
            <person name="Cao P."/>
            <person name="Chapman S."/>
            <person name="Cusick C."/>
            <person name="Shea T."/>
            <person name="Young S."/>
            <person name="Neafsey D."/>
            <person name="Nusbaum C."/>
            <person name="Birren B."/>
        </authorList>
    </citation>
    <scope>NUCLEOTIDE SEQUENCE [LARGE SCALE GENOMIC DNA]</scope>
    <source>
        <strain evidence="5">4G2_DIV0659</strain>
    </source>
</reference>
<dbReference type="Gene3D" id="1.10.260.40">
    <property type="entry name" value="lambda repressor-like DNA-binding domains"/>
    <property type="match status" value="1"/>
</dbReference>
<feature type="transmembrane region" description="Helical" evidence="2">
    <location>
        <begin position="138"/>
        <end position="157"/>
    </location>
</feature>
<organism evidence="5">
    <name type="scientific">Candidatus Enterococcus mansonii</name>
    <dbReference type="NCBI Taxonomy" id="1834181"/>
    <lineage>
        <taxon>Bacteria</taxon>
        <taxon>Bacillati</taxon>
        <taxon>Bacillota</taxon>
        <taxon>Bacilli</taxon>
        <taxon>Lactobacillales</taxon>
        <taxon>Enterococcaceae</taxon>
        <taxon>Enterococcus</taxon>
    </lineage>
</organism>
<dbReference type="Pfam" id="PF01381">
    <property type="entry name" value="HTH_3"/>
    <property type="match status" value="1"/>
</dbReference>
<dbReference type="PANTHER" id="PTHR46558:SF15">
    <property type="entry name" value="HELIX-TURN-HELIX DOMAIN PROTEIN"/>
    <property type="match status" value="1"/>
</dbReference>